<dbReference type="EMBL" id="KB908481">
    <property type="protein sequence ID" value="EOA91902.1"/>
    <property type="molecule type" value="Genomic_DNA"/>
</dbReference>
<protein>
    <submittedName>
        <fullName evidence="1">Uncharacterized protein</fullName>
    </submittedName>
</protein>
<dbReference type="AlphaFoldDB" id="R0KVW3"/>
<organism evidence="1 2">
    <name type="scientific">Exserohilum turcicum (strain 28A)</name>
    <name type="common">Northern leaf blight fungus</name>
    <name type="synonym">Setosphaeria turcica</name>
    <dbReference type="NCBI Taxonomy" id="671987"/>
    <lineage>
        <taxon>Eukaryota</taxon>
        <taxon>Fungi</taxon>
        <taxon>Dikarya</taxon>
        <taxon>Ascomycota</taxon>
        <taxon>Pezizomycotina</taxon>
        <taxon>Dothideomycetes</taxon>
        <taxon>Pleosporomycetidae</taxon>
        <taxon>Pleosporales</taxon>
        <taxon>Pleosporineae</taxon>
        <taxon>Pleosporaceae</taxon>
        <taxon>Exserohilum</taxon>
    </lineage>
</organism>
<evidence type="ECO:0000313" key="1">
    <source>
        <dbReference type="EMBL" id="EOA91902.1"/>
    </source>
</evidence>
<gene>
    <name evidence="1" type="ORF">SETTUDRAFT_162468</name>
</gene>
<reference evidence="1 2" key="2">
    <citation type="journal article" date="2013" name="PLoS Genet.">
        <title>Comparative genome structure, secondary metabolite, and effector coding capacity across Cochliobolus pathogens.</title>
        <authorList>
            <person name="Condon B.J."/>
            <person name="Leng Y."/>
            <person name="Wu D."/>
            <person name="Bushley K.E."/>
            <person name="Ohm R.A."/>
            <person name="Otillar R."/>
            <person name="Martin J."/>
            <person name="Schackwitz W."/>
            <person name="Grimwood J."/>
            <person name="MohdZainudin N."/>
            <person name="Xue C."/>
            <person name="Wang R."/>
            <person name="Manning V.A."/>
            <person name="Dhillon B."/>
            <person name="Tu Z.J."/>
            <person name="Steffenson B.J."/>
            <person name="Salamov A."/>
            <person name="Sun H."/>
            <person name="Lowry S."/>
            <person name="LaButti K."/>
            <person name="Han J."/>
            <person name="Copeland A."/>
            <person name="Lindquist E."/>
            <person name="Barry K."/>
            <person name="Schmutz J."/>
            <person name="Baker S.E."/>
            <person name="Ciuffetti L.M."/>
            <person name="Grigoriev I.V."/>
            <person name="Zhong S."/>
            <person name="Turgeon B.G."/>
        </authorList>
    </citation>
    <scope>NUCLEOTIDE SEQUENCE [LARGE SCALE GENOMIC DNA]</scope>
    <source>
        <strain evidence="2">28A</strain>
    </source>
</reference>
<evidence type="ECO:0000313" key="2">
    <source>
        <dbReference type="Proteomes" id="UP000016935"/>
    </source>
</evidence>
<name>R0KVW3_EXST2</name>
<dbReference type="GeneID" id="19398401"/>
<accession>R0KVW3</accession>
<dbReference type="HOGENOM" id="CLU_799273_0_0_1"/>
<sequence length="312" mass="35430">MHDASHAATLVLPGYRSSSNTVSLDLALQGGLLDLFDTENNEKISIPSSTEEPGKLVVEAKARNQWFDLKVDARDDFWTNLLTPGHKYEIRWRKDGNMPWAYRGDDERQPPERLPVRLLPRPVTLKVFDDATAPLQLSVSLSPTADVCHLSGEPRFGFELQVVSHSDDVITVCLEKTPLKHFHGMEEIAHVVDEEGEEVEWPYGIGCFEGREPFPSDNMFEELEPNVPYERTFWLEKFNKETSNGGELEALESGQSYTAEVSKTLLGAFSMWRRGTKQELLAGEEKDKEERWRRSSGEKLLEVSDPFKFTAV</sequence>
<dbReference type="Proteomes" id="UP000016935">
    <property type="component" value="Unassembled WGS sequence"/>
</dbReference>
<dbReference type="RefSeq" id="XP_008020918.1">
    <property type="nucleotide sequence ID" value="XM_008022727.1"/>
</dbReference>
<dbReference type="eggNOG" id="ENOG502R57B">
    <property type="taxonomic scope" value="Eukaryota"/>
</dbReference>
<proteinExistence type="predicted"/>
<keyword evidence="2" id="KW-1185">Reference proteome</keyword>
<dbReference type="OrthoDB" id="3749299at2759"/>
<reference evidence="1 2" key="1">
    <citation type="journal article" date="2012" name="PLoS Pathog.">
        <title>Diverse lifestyles and strategies of plant pathogenesis encoded in the genomes of eighteen Dothideomycetes fungi.</title>
        <authorList>
            <person name="Ohm R.A."/>
            <person name="Feau N."/>
            <person name="Henrissat B."/>
            <person name="Schoch C.L."/>
            <person name="Horwitz B.A."/>
            <person name="Barry K.W."/>
            <person name="Condon B.J."/>
            <person name="Copeland A.C."/>
            <person name="Dhillon B."/>
            <person name="Glaser F."/>
            <person name="Hesse C.N."/>
            <person name="Kosti I."/>
            <person name="LaButti K."/>
            <person name="Lindquist E.A."/>
            <person name="Lucas S."/>
            <person name="Salamov A.A."/>
            <person name="Bradshaw R.E."/>
            <person name="Ciuffetti L."/>
            <person name="Hamelin R.C."/>
            <person name="Kema G.H.J."/>
            <person name="Lawrence C."/>
            <person name="Scott J.A."/>
            <person name="Spatafora J.W."/>
            <person name="Turgeon B.G."/>
            <person name="de Wit P.J.G.M."/>
            <person name="Zhong S."/>
            <person name="Goodwin S.B."/>
            <person name="Grigoriev I.V."/>
        </authorList>
    </citation>
    <scope>NUCLEOTIDE SEQUENCE [LARGE SCALE GENOMIC DNA]</scope>
    <source>
        <strain evidence="2">28A</strain>
    </source>
</reference>